<evidence type="ECO:0000313" key="8">
    <source>
        <dbReference type="EMBL" id="SHH26932.1"/>
    </source>
</evidence>
<comment type="similarity">
    <text evidence="1 6">Belongs to the peptidase S41A family.</text>
</comment>
<dbReference type="Gene3D" id="3.90.226.10">
    <property type="entry name" value="2-enoyl-CoA Hydratase, Chain A, domain 1"/>
    <property type="match status" value="1"/>
</dbReference>
<evidence type="ECO:0000256" key="3">
    <source>
        <dbReference type="ARBA" id="ARBA00022729"/>
    </source>
</evidence>
<dbReference type="STRING" id="1121316.SAMN02745207_00590"/>
<dbReference type="EMBL" id="FQXM01000003">
    <property type="protein sequence ID" value="SHH26932.1"/>
    <property type="molecule type" value="Genomic_DNA"/>
</dbReference>
<dbReference type="SUPFAM" id="SSF52096">
    <property type="entry name" value="ClpP/crotonase"/>
    <property type="match status" value="1"/>
</dbReference>
<dbReference type="Gene3D" id="3.30.750.44">
    <property type="match status" value="1"/>
</dbReference>
<dbReference type="InterPro" id="IPR005151">
    <property type="entry name" value="Tail-specific_protease"/>
</dbReference>
<evidence type="ECO:0000256" key="5">
    <source>
        <dbReference type="ARBA" id="ARBA00022825"/>
    </source>
</evidence>
<dbReference type="SMART" id="SM00228">
    <property type="entry name" value="PDZ"/>
    <property type="match status" value="1"/>
</dbReference>
<dbReference type="Gene3D" id="2.60.40.1220">
    <property type="match status" value="1"/>
</dbReference>
<dbReference type="GO" id="GO:0006508">
    <property type="term" value="P:proteolysis"/>
    <property type="evidence" value="ECO:0007669"/>
    <property type="project" value="UniProtKB-KW"/>
</dbReference>
<dbReference type="SMART" id="SM00245">
    <property type="entry name" value="TSPc"/>
    <property type="match status" value="1"/>
</dbReference>
<proteinExistence type="inferred from homology"/>
<dbReference type="GO" id="GO:0008236">
    <property type="term" value="F:serine-type peptidase activity"/>
    <property type="evidence" value="ECO:0007669"/>
    <property type="project" value="UniProtKB-KW"/>
</dbReference>
<dbReference type="InterPro" id="IPR001478">
    <property type="entry name" value="PDZ"/>
</dbReference>
<evidence type="ECO:0000256" key="6">
    <source>
        <dbReference type="RuleBase" id="RU004404"/>
    </source>
</evidence>
<feature type="domain" description="PDZ" evidence="7">
    <location>
        <begin position="113"/>
        <end position="167"/>
    </location>
</feature>
<keyword evidence="3" id="KW-0732">Signal</keyword>
<dbReference type="PROSITE" id="PS50106">
    <property type="entry name" value="PDZ"/>
    <property type="match status" value="1"/>
</dbReference>
<dbReference type="PANTHER" id="PTHR32060">
    <property type="entry name" value="TAIL-SPECIFIC PROTEASE"/>
    <property type="match status" value="1"/>
</dbReference>
<accession>A0A1M5RKP2</accession>
<dbReference type="InterPro" id="IPR014755">
    <property type="entry name" value="Cu-Rt/internalin_Ig-like"/>
</dbReference>
<reference evidence="8 9" key="1">
    <citation type="submission" date="2016-11" db="EMBL/GenBank/DDBJ databases">
        <authorList>
            <person name="Jaros S."/>
            <person name="Januszkiewicz K."/>
            <person name="Wedrychowicz H."/>
        </authorList>
    </citation>
    <scope>NUCLEOTIDE SEQUENCE [LARGE SCALE GENOMIC DNA]</scope>
    <source>
        <strain evidence="8 9">DSM 8605</strain>
    </source>
</reference>
<evidence type="ECO:0000256" key="1">
    <source>
        <dbReference type="ARBA" id="ARBA00009179"/>
    </source>
</evidence>
<dbReference type="InterPro" id="IPR032812">
    <property type="entry name" value="SbsA_Ig"/>
</dbReference>
<dbReference type="Pfam" id="PF13205">
    <property type="entry name" value="Big_5"/>
    <property type="match status" value="1"/>
</dbReference>
<gene>
    <name evidence="8" type="ORF">SAMN02745207_00590</name>
</gene>
<name>A0A1M5RKP2_9CLOT</name>
<dbReference type="GO" id="GO:0004175">
    <property type="term" value="F:endopeptidase activity"/>
    <property type="evidence" value="ECO:0007669"/>
    <property type="project" value="TreeGrafter"/>
</dbReference>
<organism evidence="8 9">
    <name type="scientific">Clostridium grantii DSM 8605</name>
    <dbReference type="NCBI Taxonomy" id="1121316"/>
    <lineage>
        <taxon>Bacteria</taxon>
        <taxon>Bacillati</taxon>
        <taxon>Bacillota</taxon>
        <taxon>Clostridia</taxon>
        <taxon>Eubacteriales</taxon>
        <taxon>Clostridiaceae</taxon>
        <taxon>Clostridium</taxon>
    </lineage>
</organism>
<dbReference type="RefSeq" id="WP_073336843.1">
    <property type="nucleotide sequence ID" value="NZ_FQXM01000003.1"/>
</dbReference>
<dbReference type="CDD" id="cd06782">
    <property type="entry name" value="cpPDZ_CPP-like"/>
    <property type="match status" value="1"/>
</dbReference>
<dbReference type="NCBIfam" id="TIGR00225">
    <property type="entry name" value="prc"/>
    <property type="match status" value="1"/>
</dbReference>
<dbReference type="InterPro" id="IPR036034">
    <property type="entry name" value="PDZ_sf"/>
</dbReference>
<dbReference type="OrthoDB" id="9812068at2"/>
<keyword evidence="9" id="KW-1185">Reference proteome</keyword>
<dbReference type="Proteomes" id="UP000184447">
    <property type="component" value="Unassembled WGS sequence"/>
</dbReference>
<evidence type="ECO:0000256" key="2">
    <source>
        <dbReference type="ARBA" id="ARBA00022670"/>
    </source>
</evidence>
<evidence type="ECO:0000256" key="4">
    <source>
        <dbReference type="ARBA" id="ARBA00022801"/>
    </source>
</evidence>
<dbReference type="GO" id="GO:0030288">
    <property type="term" value="C:outer membrane-bounded periplasmic space"/>
    <property type="evidence" value="ECO:0007669"/>
    <property type="project" value="TreeGrafter"/>
</dbReference>
<dbReference type="InterPro" id="IPR004447">
    <property type="entry name" value="Peptidase_S41A"/>
</dbReference>
<keyword evidence="4 6" id="KW-0378">Hydrolase</keyword>
<dbReference type="AlphaFoldDB" id="A0A1M5RKP2"/>
<keyword evidence="5 6" id="KW-0720">Serine protease</keyword>
<dbReference type="PANTHER" id="PTHR32060:SF30">
    <property type="entry name" value="CARBOXY-TERMINAL PROCESSING PROTEASE CTPA"/>
    <property type="match status" value="1"/>
</dbReference>
<dbReference type="CDD" id="cd07560">
    <property type="entry name" value="Peptidase_S41_CPP"/>
    <property type="match status" value="1"/>
</dbReference>
<evidence type="ECO:0000259" key="7">
    <source>
        <dbReference type="PROSITE" id="PS50106"/>
    </source>
</evidence>
<keyword evidence="2 6" id="KW-0645">Protease</keyword>
<protein>
    <submittedName>
        <fullName evidence="8">Carboxyl-terminal processing protease</fullName>
    </submittedName>
</protein>
<dbReference type="SUPFAM" id="SSF50156">
    <property type="entry name" value="PDZ domain-like"/>
    <property type="match status" value="1"/>
</dbReference>
<dbReference type="Pfam" id="PF03572">
    <property type="entry name" value="Peptidase_S41"/>
    <property type="match status" value="1"/>
</dbReference>
<sequence length="558" mass="63475">MKFKNKFNIFISVLTLVCLLNTTIINAVTYENLSSENNILAAEEVVSNKPDEVLEEVKTLVKKYFVHEYSEEDFKVSTVDELIKNLNDPYTSYFTKQEYDEFINSLDNKFCGVGINVEMADEGVLVISVIEGSSAEEIGIESGDIIIKADDFELSNIAIEEAITKIRGEEGTSVHLYVKRGSEIFEFDAIRKVLRNSTVTSKIFNDNIGYIGITTFGDETEKDFISSMNNLQDNNIEKLIVDLRYNPGGWMDSATDIAGYFVGYKNVLNIEDKDKQVYKIYSKKYDKIFDKPVIFLINEYSASSSEILSAAVKDYGKAFFIGKTTYGKGVAQSLFSLSNGGFLKLTTLKFYSPMGNIIQDIGVKENFTVDNKIDSLYVAILLNEESKENLTDKSGYVKIKIDGKLFYINLNEARKKENWEAYKYIIEKTNRDDIYIGKKDLWVKSDENFKLDAICFYPEAVQLKTIEKATEDKEFTINFSKKVKVSTANKETIKLLDISTGQEVKYDFISTNNQDSIKLRLQEELKKGKSYYLIVDKEIQSSDAENLDETSLTKLTVK</sequence>
<dbReference type="Gene3D" id="2.30.42.10">
    <property type="match status" value="1"/>
</dbReference>
<dbReference type="GO" id="GO:0007165">
    <property type="term" value="P:signal transduction"/>
    <property type="evidence" value="ECO:0007669"/>
    <property type="project" value="TreeGrafter"/>
</dbReference>
<dbReference type="Pfam" id="PF00595">
    <property type="entry name" value="PDZ"/>
    <property type="match status" value="1"/>
</dbReference>
<dbReference type="InterPro" id="IPR029045">
    <property type="entry name" value="ClpP/crotonase-like_dom_sf"/>
</dbReference>
<evidence type="ECO:0000313" key="9">
    <source>
        <dbReference type="Proteomes" id="UP000184447"/>
    </source>
</evidence>